<evidence type="ECO:0000313" key="2">
    <source>
        <dbReference type="EMBL" id="RAW25862.1"/>
    </source>
</evidence>
<gene>
    <name evidence="2" type="ORF">PC110_g17719</name>
    <name evidence="1" type="ORF">PC117_g13917</name>
</gene>
<keyword evidence="3" id="KW-1185">Reference proteome</keyword>
<proteinExistence type="predicted"/>
<evidence type="ECO:0000313" key="3">
    <source>
        <dbReference type="Proteomes" id="UP000251314"/>
    </source>
</evidence>
<dbReference type="Proteomes" id="UP000251314">
    <property type="component" value="Unassembled WGS sequence"/>
</dbReference>
<dbReference type="VEuPathDB" id="FungiDB:PC110_g17719"/>
<sequence length="74" mass="8809">MSVVRGHLRLRYDKLTGSMLLHNADTDHDMQNDLLPALTAEERSEWISWRDAGRRINGYYTKRWEDKCLLDRDC</sequence>
<name>A0A329RR44_9STRA</name>
<reference evidence="2 3" key="1">
    <citation type="submission" date="2018-01" db="EMBL/GenBank/DDBJ databases">
        <title>Draft genome of the strawberry crown rot pathogen Phytophthora cactorum.</title>
        <authorList>
            <person name="Armitage A.D."/>
            <person name="Lysoe E."/>
            <person name="Nellist C.F."/>
            <person name="Harrison R.J."/>
            <person name="Brurberg M.B."/>
        </authorList>
    </citation>
    <scope>NUCLEOTIDE SEQUENCE [LARGE SCALE GENOMIC DNA]</scope>
    <source>
        <strain evidence="2 3">10300</strain>
    </source>
</reference>
<dbReference type="OrthoDB" id="96314at2759"/>
<dbReference type="EMBL" id="MJFZ01000703">
    <property type="protein sequence ID" value="RAW25862.1"/>
    <property type="molecule type" value="Genomic_DNA"/>
</dbReference>
<dbReference type="Proteomes" id="UP000736787">
    <property type="component" value="Unassembled WGS sequence"/>
</dbReference>
<dbReference type="AlphaFoldDB" id="A0A329RR44"/>
<comment type="caution">
    <text evidence="2">The sequence shown here is derived from an EMBL/GenBank/DDBJ whole genome shotgun (WGS) entry which is preliminary data.</text>
</comment>
<organism evidence="2 3">
    <name type="scientific">Phytophthora cactorum</name>
    <dbReference type="NCBI Taxonomy" id="29920"/>
    <lineage>
        <taxon>Eukaryota</taxon>
        <taxon>Sar</taxon>
        <taxon>Stramenopiles</taxon>
        <taxon>Oomycota</taxon>
        <taxon>Peronosporomycetes</taxon>
        <taxon>Peronosporales</taxon>
        <taxon>Peronosporaceae</taxon>
        <taxon>Phytophthora</taxon>
    </lineage>
</organism>
<evidence type="ECO:0000313" key="1">
    <source>
        <dbReference type="EMBL" id="KAG2929789.1"/>
    </source>
</evidence>
<accession>A0A329RR44</accession>
<reference evidence="1" key="2">
    <citation type="submission" date="2018-10" db="EMBL/GenBank/DDBJ databases">
        <title>Effector identification in a new, highly contiguous assembly of the strawberry crown rot pathogen Phytophthora cactorum.</title>
        <authorList>
            <person name="Armitage A.D."/>
            <person name="Nellist C.F."/>
            <person name="Bates H."/>
            <person name="Vickerstaff R.J."/>
            <person name="Harrison R.J."/>
        </authorList>
    </citation>
    <scope>NUCLEOTIDE SEQUENCE</scope>
    <source>
        <strain evidence="1">4040</strain>
    </source>
</reference>
<dbReference type="STRING" id="29920.A0A329RR44"/>
<protein>
    <submittedName>
        <fullName evidence="2">Uncharacterized protein</fullName>
    </submittedName>
</protein>
<dbReference type="EMBL" id="RCMK01000420">
    <property type="protein sequence ID" value="KAG2929789.1"/>
    <property type="molecule type" value="Genomic_DNA"/>
</dbReference>